<organism evidence="1 2">
    <name type="scientific">Musa balbisiana</name>
    <name type="common">Banana</name>
    <dbReference type="NCBI Taxonomy" id="52838"/>
    <lineage>
        <taxon>Eukaryota</taxon>
        <taxon>Viridiplantae</taxon>
        <taxon>Streptophyta</taxon>
        <taxon>Embryophyta</taxon>
        <taxon>Tracheophyta</taxon>
        <taxon>Spermatophyta</taxon>
        <taxon>Magnoliopsida</taxon>
        <taxon>Liliopsida</taxon>
        <taxon>Zingiberales</taxon>
        <taxon>Musaceae</taxon>
        <taxon>Musa</taxon>
    </lineage>
</organism>
<dbReference type="Proteomes" id="UP000317650">
    <property type="component" value="Chromosome 9"/>
</dbReference>
<comment type="caution">
    <text evidence="1">The sequence shown here is derived from an EMBL/GenBank/DDBJ whole genome shotgun (WGS) entry which is preliminary data.</text>
</comment>
<keyword evidence="2" id="KW-1185">Reference proteome</keyword>
<dbReference type="EMBL" id="PYDT01000010">
    <property type="protein sequence ID" value="THU48327.1"/>
    <property type="molecule type" value="Genomic_DNA"/>
</dbReference>
<reference evidence="1 2" key="1">
    <citation type="journal article" date="2019" name="Nat. Plants">
        <title>Genome sequencing of Musa balbisiana reveals subgenome evolution and function divergence in polyploid bananas.</title>
        <authorList>
            <person name="Yao X."/>
        </authorList>
    </citation>
    <scope>NUCLEOTIDE SEQUENCE [LARGE SCALE GENOMIC DNA]</scope>
    <source>
        <strain evidence="2">cv. DH-PKW</strain>
        <tissue evidence="1">Leaves</tissue>
    </source>
</reference>
<evidence type="ECO:0000313" key="1">
    <source>
        <dbReference type="EMBL" id="THU48327.1"/>
    </source>
</evidence>
<accession>A0A4S8IIX1</accession>
<dbReference type="AlphaFoldDB" id="A0A4S8IIX1"/>
<gene>
    <name evidence="1" type="ORF">C4D60_Mb09t25060</name>
</gene>
<name>A0A4S8IIX1_MUSBA</name>
<sequence length="95" mass="10652">MGSGSDQGLLTRGSPNVLTGFPRLLFFTQAVRLLCRRPTQPPDMGDGTPREYGRMISGEDTLRTMKTNEKIIILQQLTRNHIDLLYLVVEILAAH</sequence>
<protein>
    <submittedName>
        <fullName evidence="1">Uncharacterized protein</fullName>
    </submittedName>
</protein>
<evidence type="ECO:0000313" key="2">
    <source>
        <dbReference type="Proteomes" id="UP000317650"/>
    </source>
</evidence>
<proteinExistence type="predicted"/>